<dbReference type="GO" id="GO:0005794">
    <property type="term" value="C:Golgi apparatus"/>
    <property type="evidence" value="ECO:0007669"/>
    <property type="project" value="UniProtKB-SubCell"/>
</dbReference>
<dbReference type="GeneID" id="108887171"/>
<feature type="binding site" evidence="7">
    <location>
        <position position="436"/>
    </location>
    <ligand>
        <name>ATP</name>
        <dbReference type="ChEBI" id="CHEBI:30616"/>
    </ligand>
</feature>
<evidence type="ECO:0000256" key="5">
    <source>
        <dbReference type="ARBA" id="ARBA00023180"/>
    </source>
</evidence>
<feature type="binding site" evidence="8">
    <location>
        <position position="264"/>
    </location>
    <ligand>
        <name>Mn(2+)</name>
        <dbReference type="ChEBI" id="CHEBI:29035"/>
    </ligand>
</feature>
<dbReference type="InterPro" id="IPR009581">
    <property type="entry name" value="FAM20_C"/>
</dbReference>
<evidence type="ECO:0000256" key="8">
    <source>
        <dbReference type="PIRSR" id="PIRSR624869-3"/>
    </source>
</evidence>
<feature type="compositionally biased region" description="Basic and acidic residues" evidence="9">
    <location>
        <begin position="71"/>
        <end position="89"/>
    </location>
</feature>
<dbReference type="GO" id="GO:0046872">
    <property type="term" value="F:metal ion binding"/>
    <property type="evidence" value="ECO:0007669"/>
    <property type="project" value="UniProtKB-KW"/>
</dbReference>
<evidence type="ECO:0000256" key="9">
    <source>
        <dbReference type="SAM" id="MobiDB-lite"/>
    </source>
</evidence>
<evidence type="ECO:0000256" key="4">
    <source>
        <dbReference type="ARBA" id="ARBA00023157"/>
    </source>
</evidence>
<keyword evidence="7" id="KW-0067">ATP-binding</keyword>
<keyword evidence="8" id="KW-0479">Metal-binding</keyword>
<dbReference type="Proteomes" id="UP000694890">
    <property type="component" value="Linkage group LG5"/>
</dbReference>
<comment type="subcellular location">
    <subcellularLocation>
        <location evidence="1">Golgi apparatus</location>
    </subcellularLocation>
</comment>
<dbReference type="InterPro" id="IPR024869">
    <property type="entry name" value="FAM20"/>
</dbReference>
<dbReference type="CDD" id="cd10314">
    <property type="entry name" value="FAM20_C"/>
    <property type="match status" value="1"/>
</dbReference>
<sequence>MMWRMRRRSRTICLSLAFITIFLHLFLALVSLSINHQPCDPPLPPKTHILRDLARTNYTSVGIGGLAEPPTDTKQRDSSSIDASKDVKGHVRTTPASINTAASEDHYDANRAEALESGLLKLEALFDHPLYNMPSPPVPEEDWLLKVKPKVKAGEKSSQMWVSASQEAYEDVQWTSSSNTHPPWLRFHLGISRWQLYPHRDPNMEALTQQLATQRIVSAVQKSGGTQLKLVMSFPNYGQALFKPMKQERDDETNYNLYYFSDFERHNAEIAAFHLDRILGYRRVPPVVGRLVDVVKEIKDITTDRKLARTFFTSPVGNLCFYGQCTYYCSTEHALCGRPTNLEASLAVMLPDLSLATRRSWRSPWRRSYSRSKLAKWETESDYCSTVKKTPPYNKGTRLVDFIDMVILDFLMSNMDRHHYETFEKFANNTFMLHLDNGRAFGRHSKDEPSILAPLEQCCRIRRSTWLRLRLLSLPQYRLSDVMRASLSQDPLHSVAPLLSEPHLAALDRRLKTVLETVSRCQKQQSQDGGGDEVIFDDSAYLKDMVSPAG</sequence>
<keyword evidence="12 13" id="KW-0808">Transferase</keyword>
<dbReference type="GO" id="GO:0004674">
    <property type="term" value="F:protein serine/threonine kinase activity"/>
    <property type="evidence" value="ECO:0007669"/>
    <property type="project" value="UniProtKB-KW"/>
</dbReference>
<dbReference type="GO" id="GO:0070166">
    <property type="term" value="P:enamel mineralization"/>
    <property type="evidence" value="ECO:0007669"/>
    <property type="project" value="TreeGrafter"/>
</dbReference>
<evidence type="ECO:0000313" key="11">
    <source>
        <dbReference type="Proteomes" id="UP000694890"/>
    </source>
</evidence>
<dbReference type="RefSeq" id="XP_018537957.1">
    <property type="nucleotide sequence ID" value="XM_018682441.2"/>
</dbReference>
<feature type="active site" evidence="6">
    <location>
        <position position="416"/>
    </location>
</feature>
<keyword evidence="12 13" id="KW-0723">Serine/threonine-protein kinase</keyword>
<protein>
    <submittedName>
        <fullName evidence="12 13">Extracellular serine/threonine protein kinase FAM20C</fullName>
    </submittedName>
</protein>
<feature type="binding site" evidence="8">
    <location>
        <position position="436"/>
    </location>
    <ligand>
        <name>Mn(2+)</name>
        <dbReference type="ChEBI" id="CHEBI:29035"/>
    </ligand>
</feature>
<keyword evidence="12 13" id="KW-0418">Kinase</keyword>
<evidence type="ECO:0000313" key="13">
    <source>
        <dbReference type="RefSeq" id="XP_050926366.1"/>
    </source>
</evidence>
<dbReference type="RefSeq" id="XP_050926366.1">
    <property type="nucleotide sequence ID" value="XM_051070409.1"/>
</dbReference>
<dbReference type="AlphaFoldDB" id="A0AAJ8DPJ1"/>
<keyword evidence="5" id="KW-0325">Glycoprotein</keyword>
<name>A0AAJ8DPJ1_LATCA</name>
<keyword evidence="7" id="KW-0547">Nucleotide-binding</keyword>
<feature type="binding site" evidence="7">
    <location>
        <position position="264"/>
    </location>
    <ligand>
        <name>ATP</name>
        <dbReference type="ChEBI" id="CHEBI:30616"/>
    </ligand>
</feature>
<dbReference type="PANTHER" id="PTHR12450:SF25">
    <property type="entry name" value="FAM20 C-TERMINAL DOMAIN-CONTAINING PROTEIN"/>
    <property type="match status" value="1"/>
</dbReference>
<accession>A0AAJ8DPJ1</accession>
<feature type="region of interest" description="Disordered" evidence="9">
    <location>
        <begin position="62"/>
        <end position="91"/>
    </location>
</feature>
<evidence type="ECO:0000256" key="6">
    <source>
        <dbReference type="PIRSR" id="PIRSR624869-1"/>
    </source>
</evidence>
<keyword evidence="4" id="KW-1015">Disulfide bond</keyword>
<evidence type="ECO:0000256" key="2">
    <source>
        <dbReference type="ARBA" id="ARBA00006557"/>
    </source>
</evidence>
<evidence type="ECO:0000259" key="10">
    <source>
        <dbReference type="Pfam" id="PF06702"/>
    </source>
</evidence>
<proteinExistence type="inferred from homology"/>
<dbReference type="KEGG" id="lcf:108887171"/>
<feature type="binding site" evidence="7">
    <location>
        <begin position="347"/>
        <end position="350"/>
    </location>
    <ligand>
        <name>ATP</name>
        <dbReference type="ChEBI" id="CHEBI:30616"/>
    </ligand>
</feature>
<evidence type="ECO:0000256" key="7">
    <source>
        <dbReference type="PIRSR" id="PIRSR624869-2"/>
    </source>
</evidence>
<keyword evidence="8" id="KW-0464">Manganese</keyword>
<feature type="binding site" evidence="7">
    <location>
        <position position="243"/>
    </location>
    <ligand>
        <name>ATP</name>
        <dbReference type="ChEBI" id="CHEBI:30616"/>
    </ligand>
</feature>
<evidence type="ECO:0000313" key="12">
    <source>
        <dbReference type="RefSeq" id="XP_018537957.1"/>
    </source>
</evidence>
<keyword evidence="3" id="KW-0333">Golgi apparatus</keyword>
<comment type="cofactor">
    <cofactor evidence="8">
        <name>Mn(2+)</name>
        <dbReference type="ChEBI" id="CHEBI:29035"/>
    </cofactor>
</comment>
<dbReference type="CTD" id="100007251"/>
<dbReference type="GO" id="GO:0005524">
    <property type="term" value="F:ATP binding"/>
    <property type="evidence" value="ECO:0007669"/>
    <property type="project" value="UniProtKB-KW"/>
</dbReference>
<gene>
    <name evidence="12 13" type="primary">fam20cl</name>
</gene>
<organism evidence="11 13">
    <name type="scientific">Lates calcarifer</name>
    <name type="common">Barramundi</name>
    <name type="synonym">Holocentrus calcarifer</name>
    <dbReference type="NCBI Taxonomy" id="8187"/>
    <lineage>
        <taxon>Eukaryota</taxon>
        <taxon>Metazoa</taxon>
        <taxon>Chordata</taxon>
        <taxon>Craniata</taxon>
        <taxon>Vertebrata</taxon>
        <taxon>Euteleostomi</taxon>
        <taxon>Actinopterygii</taxon>
        <taxon>Neopterygii</taxon>
        <taxon>Teleostei</taxon>
        <taxon>Neoteleostei</taxon>
        <taxon>Acanthomorphata</taxon>
        <taxon>Carangaria</taxon>
        <taxon>Carangaria incertae sedis</taxon>
        <taxon>Centropomidae</taxon>
        <taxon>Lates</taxon>
    </lineage>
</organism>
<dbReference type="Pfam" id="PF06702">
    <property type="entry name" value="Fam20C"/>
    <property type="match status" value="1"/>
</dbReference>
<dbReference type="PANTHER" id="PTHR12450">
    <property type="entry name" value="DENTIN MATRIX PROTEIN 4 PROTEIN FAM20"/>
    <property type="match status" value="1"/>
</dbReference>
<feature type="binding site" evidence="7">
    <location>
        <position position="421"/>
    </location>
    <ligand>
        <name>ATP</name>
        <dbReference type="ChEBI" id="CHEBI:30616"/>
    </ligand>
</feature>
<comment type="similarity">
    <text evidence="2">Belongs to the FAM20 family.</text>
</comment>
<evidence type="ECO:0000256" key="1">
    <source>
        <dbReference type="ARBA" id="ARBA00004555"/>
    </source>
</evidence>
<reference evidence="12 13" key="1">
    <citation type="submission" date="2025-04" db="UniProtKB">
        <authorList>
            <consortium name="RefSeq"/>
        </authorList>
    </citation>
    <scope>IDENTIFICATION</scope>
    <source>
        <tissue evidence="12 13">Brain</tissue>
    </source>
</reference>
<feature type="binding site" evidence="7">
    <location>
        <position position="227"/>
    </location>
    <ligand>
        <name>ATP</name>
        <dbReference type="ChEBI" id="CHEBI:30616"/>
    </ligand>
</feature>
<feature type="domain" description="FAM20 C-terminal" evidence="10">
    <location>
        <begin position="311"/>
        <end position="527"/>
    </location>
</feature>
<evidence type="ECO:0000256" key="3">
    <source>
        <dbReference type="ARBA" id="ARBA00023034"/>
    </source>
</evidence>